<keyword evidence="1" id="KW-0812">Transmembrane</keyword>
<accession>A0A1S6IW31</accession>
<organism evidence="3 4">
    <name type="scientific">Desulforamulus ferrireducens</name>
    <dbReference type="NCBI Taxonomy" id="1833852"/>
    <lineage>
        <taxon>Bacteria</taxon>
        <taxon>Bacillati</taxon>
        <taxon>Bacillota</taxon>
        <taxon>Clostridia</taxon>
        <taxon>Eubacteriales</taxon>
        <taxon>Peptococcaceae</taxon>
        <taxon>Desulforamulus</taxon>
    </lineage>
</organism>
<feature type="transmembrane region" description="Helical" evidence="1">
    <location>
        <begin position="98"/>
        <end position="117"/>
    </location>
</feature>
<evidence type="ECO:0000256" key="1">
    <source>
        <dbReference type="SAM" id="Phobius"/>
    </source>
</evidence>
<keyword evidence="1" id="KW-1133">Transmembrane helix</keyword>
<dbReference type="OrthoDB" id="2079550at2"/>
<dbReference type="KEGG" id="dfg:B0537_07730"/>
<reference evidence="3 4" key="1">
    <citation type="journal article" date="2016" name="Int. J. Syst. Evol. Microbiol.">
        <title>Desulfotomaculum ferrireducens sp. nov., a moderately thermophilic sulfate-reducing and dissimilatory Fe(III)-reducing bacterium isolated from compost.</title>
        <authorList>
            <person name="Yang G."/>
            <person name="Guo J."/>
            <person name="Zhuang L."/>
            <person name="Yuan Y."/>
            <person name="Zhou S."/>
        </authorList>
    </citation>
    <scope>NUCLEOTIDE SEQUENCE [LARGE SCALE GENOMIC DNA]</scope>
    <source>
        <strain evidence="3 4">GSS09</strain>
    </source>
</reference>
<evidence type="ECO:0000259" key="2">
    <source>
        <dbReference type="Pfam" id="PF14285"/>
    </source>
</evidence>
<dbReference type="EMBL" id="CP019698">
    <property type="protein sequence ID" value="AQS58981.1"/>
    <property type="molecule type" value="Genomic_DNA"/>
</dbReference>
<dbReference type="Pfam" id="PF14285">
    <property type="entry name" value="DUF4367"/>
    <property type="match status" value="1"/>
</dbReference>
<protein>
    <submittedName>
        <fullName evidence="3">Anti-sigma factor</fullName>
    </submittedName>
</protein>
<dbReference type="AlphaFoldDB" id="A0A1S6IW31"/>
<sequence length="374" mass="42629">MHCPNRGTWQAYLDFEIMEKEREILEQHAANCLLCQQTIEELRQLEQWTSRCLTDYQQKIEEQIPDNTQRYPIAELKQESKKSFIRRDMWMSRSIKKWVAIAASVTVLTGLMTFSPVQQAVADFLSIFRVHKIQTVQINPDDLQNMARAIETKVGEIDLQQFGKVEIIKKQEQVKLSVEQAGKQLPFTLKQPSYLPAGHKLAERVSLYSEGQAEFKLNVQQANSLLKGLGAKTLLPESLDGKAFNVHVPAGIQLDYLKDERQRAFTLTQFSSPELIVPDDVDPRDLRAALLDLPILPSDLRSQLASIEDWQNTMIIPDTGEGDIEKLSVNGNEAIYGKYKNGWGSLFWVDKGVIFQLNGNLEREEIIRIAESLS</sequence>
<keyword evidence="4" id="KW-1185">Reference proteome</keyword>
<name>A0A1S6IW31_9FIRM</name>
<gene>
    <name evidence="3" type="ORF">B0537_07730</name>
</gene>
<feature type="domain" description="DUF4367" evidence="2">
    <location>
        <begin position="316"/>
        <end position="373"/>
    </location>
</feature>
<dbReference type="STRING" id="1833852.B0537_07730"/>
<proteinExistence type="predicted"/>
<dbReference type="InterPro" id="IPR025377">
    <property type="entry name" value="DUF4367"/>
</dbReference>
<dbReference type="RefSeq" id="WP_077714009.1">
    <property type="nucleotide sequence ID" value="NZ_CP019698.1"/>
</dbReference>
<evidence type="ECO:0000313" key="4">
    <source>
        <dbReference type="Proteomes" id="UP000189464"/>
    </source>
</evidence>
<keyword evidence="1" id="KW-0472">Membrane</keyword>
<evidence type="ECO:0000313" key="3">
    <source>
        <dbReference type="EMBL" id="AQS58981.1"/>
    </source>
</evidence>
<dbReference type="Proteomes" id="UP000189464">
    <property type="component" value="Chromosome"/>
</dbReference>